<evidence type="ECO:0000313" key="3">
    <source>
        <dbReference type="Proteomes" id="UP000052978"/>
    </source>
</evidence>
<proteinExistence type="predicted"/>
<keyword evidence="3" id="KW-1185">Reference proteome</keyword>
<feature type="repeat" description="ANK" evidence="1">
    <location>
        <begin position="384"/>
        <end position="416"/>
    </location>
</feature>
<dbReference type="PANTHER" id="PTHR24120">
    <property type="entry name" value="GH07239P"/>
    <property type="match status" value="1"/>
</dbReference>
<evidence type="ECO:0000256" key="1">
    <source>
        <dbReference type="PROSITE-ProRule" id="PRU00023"/>
    </source>
</evidence>
<dbReference type="Gene3D" id="1.25.40.20">
    <property type="entry name" value="Ankyrin repeat-containing domain"/>
    <property type="match status" value="3"/>
</dbReference>
<feature type="repeat" description="ANK" evidence="1">
    <location>
        <begin position="220"/>
        <end position="252"/>
    </location>
</feature>
<dbReference type="PRINTS" id="PR01415">
    <property type="entry name" value="ANKYRIN"/>
</dbReference>
<reference evidence="2 3" key="1">
    <citation type="journal article" date="2013" name="Nat. Commun.">
        <title>Genome analysis reveals insights into physiology and longevity of the Brandt's bat Myotis brandtii.</title>
        <authorList>
            <person name="Seim I."/>
            <person name="Fang X."/>
            <person name="Xiong Z."/>
            <person name="Lobanov A.V."/>
            <person name="Huang Z."/>
            <person name="Ma S."/>
            <person name="Feng Y."/>
            <person name="Turanov A.A."/>
            <person name="Zhu Y."/>
            <person name="Lenz T.L."/>
            <person name="Gerashchenko M.V."/>
            <person name="Fan D."/>
            <person name="Hee Yim S."/>
            <person name="Yao X."/>
            <person name="Jordan D."/>
            <person name="Xiong Y."/>
            <person name="Ma Y."/>
            <person name="Lyapunov A.N."/>
            <person name="Chen G."/>
            <person name="Kulakova O.I."/>
            <person name="Sun Y."/>
            <person name="Lee S.G."/>
            <person name="Bronson R.T."/>
            <person name="Moskalev A.A."/>
            <person name="Sunyaev S.R."/>
            <person name="Zhang G."/>
            <person name="Krogh A."/>
            <person name="Wang J."/>
            <person name="Gladyshev V.N."/>
        </authorList>
    </citation>
    <scope>NUCLEOTIDE SEQUENCE [LARGE SCALE GENOMIC DNA]</scope>
</reference>
<evidence type="ECO:0000313" key="2">
    <source>
        <dbReference type="EMBL" id="EPQ13411.1"/>
    </source>
</evidence>
<dbReference type="Proteomes" id="UP000052978">
    <property type="component" value="Unassembled WGS sequence"/>
</dbReference>
<dbReference type="PROSITE" id="PS50088">
    <property type="entry name" value="ANK_REPEAT"/>
    <property type="match status" value="6"/>
</dbReference>
<feature type="repeat" description="ANK" evidence="1">
    <location>
        <begin position="319"/>
        <end position="351"/>
    </location>
</feature>
<dbReference type="InterPro" id="IPR002110">
    <property type="entry name" value="Ankyrin_rpt"/>
</dbReference>
<accession>S7N8N9</accession>
<dbReference type="EMBL" id="KE163703">
    <property type="protein sequence ID" value="EPQ13411.1"/>
    <property type="molecule type" value="Genomic_DNA"/>
</dbReference>
<protein>
    <submittedName>
        <fullName evidence="2">Ankyrin repeat domain-containing protein 29</fullName>
    </submittedName>
</protein>
<gene>
    <name evidence="2" type="ORF">D623_10003054</name>
</gene>
<feature type="repeat" description="ANK" evidence="1">
    <location>
        <begin position="187"/>
        <end position="219"/>
    </location>
</feature>
<dbReference type="SUPFAM" id="SSF48403">
    <property type="entry name" value="Ankyrin repeat"/>
    <property type="match status" value="1"/>
</dbReference>
<organism evidence="2 3">
    <name type="scientific">Myotis brandtii</name>
    <name type="common">Brandt's bat</name>
    <dbReference type="NCBI Taxonomy" id="109478"/>
    <lineage>
        <taxon>Eukaryota</taxon>
        <taxon>Metazoa</taxon>
        <taxon>Chordata</taxon>
        <taxon>Craniata</taxon>
        <taxon>Vertebrata</taxon>
        <taxon>Euteleostomi</taxon>
        <taxon>Mammalia</taxon>
        <taxon>Eutheria</taxon>
        <taxon>Laurasiatheria</taxon>
        <taxon>Chiroptera</taxon>
        <taxon>Yangochiroptera</taxon>
        <taxon>Vespertilionidae</taxon>
        <taxon>Myotis</taxon>
    </lineage>
</organism>
<feature type="repeat" description="ANK" evidence="1">
    <location>
        <begin position="253"/>
        <end position="281"/>
    </location>
</feature>
<dbReference type="Pfam" id="PF12796">
    <property type="entry name" value="Ank_2"/>
    <property type="match status" value="2"/>
</dbReference>
<dbReference type="PANTHER" id="PTHR24120:SF3">
    <property type="entry name" value="ANKYRIN REPEAT DOMAIN-CONTAINING PROTEIN 29"/>
    <property type="match status" value="1"/>
</dbReference>
<feature type="repeat" description="ANK" evidence="1">
    <location>
        <begin position="286"/>
        <end position="318"/>
    </location>
</feature>
<dbReference type="eggNOG" id="KOG0504">
    <property type="taxonomic scope" value="Eukaryota"/>
</dbReference>
<dbReference type="SMART" id="SM00248">
    <property type="entry name" value="ANK"/>
    <property type="match status" value="7"/>
</dbReference>
<name>S7N8N9_MYOBR</name>
<dbReference type="PROSITE" id="PS50297">
    <property type="entry name" value="ANK_REP_REGION"/>
    <property type="match status" value="6"/>
</dbReference>
<keyword evidence="1" id="KW-0040">ANK repeat</keyword>
<dbReference type="Pfam" id="PF00023">
    <property type="entry name" value="Ank"/>
    <property type="match status" value="1"/>
</dbReference>
<sequence length="450" mass="48533">MVALLGASADASLSREVTRISPQTFHSCLWLFFSLIPPAGELRLPHSTDQRHQSQRWPRKAVASLALSGTSGGMESGGGASCTSIRSLVQLQNSRHPPHTHTQNIDAHTRSVSSVGTDTLLHLPPRCFRGLWVSLTWAPPIRGPHRHPEGKPWRKLPGSEHEAADLKVTPGPSARDGLTLTVSSPQCGTSLLMVASYAGHIDCVRELVLQGADINLQREVGTTALFFAAQQGHNDVVRFLFEFGASTEFRTKDGGTALLAASQYGHRQVVDTLLRHGANVHDQLYDGATALFLAAQGGYLDVTRLLLSSGARVNQPRQDGTAPLWIASQMGHSEVVRVMLLRGADRDAARDDGTTALLKAANKGYHDVIEELLKFSPTLGILKNGTSALHAAVLSGNIKTVALLLEAGADPALRNKANKLPAELTKNERILSLLRGKEGHRKSYLSCIFD</sequence>
<dbReference type="AlphaFoldDB" id="S7N8N9"/>
<dbReference type="InterPro" id="IPR036770">
    <property type="entry name" value="Ankyrin_rpt-contain_sf"/>
</dbReference>